<evidence type="ECO:0000256" key="1">
    <source>
        <dbReference type="SAM" id="Coils"/>
    </source>
</evidence>
<comment type="caution">
    <text evidence="3">The sequence shown here is derived from an EMBL/GenBank/DDBJ whole genome shotgun (WGS) entry which is preliminary data.</text>
</comment>
<evidence type="ECO:0000313" key="3">
    <source>
        <dbReference type="EMBL" id="CAG5082161.1"/>
    </source>
</evidence>
<sequence length="146" mass="16060">MQNDLHLQATGADRASRASRRSRSASKAAVLLLTIIWLLLIAGGAAGAAWYAGELQARMTADIEQQTAAKIAAMQQEVETRMTELEASFRAEIDTVEAKVNALNELLTFARDNANEDTDNSNLLYTQLNEVKAKLEELQKQLDVLK</sequence>
<keyword evidence="1" id="KW-0175">Coiled coil</keyword>
<feature type="coiled-coil region" evidence="1">
    <location>
        <begin position="93"/>
        <end position="141"/>
    </location>
</feature>
<dbReference type="RefSeq" id="WP_213483833.1">
    <property type="nucleotide sequence ID" value="NZ_CAJRAY010000024.1"/>
</dbReference>
<protein>
    <submittedName>
        <fullName evidence="3">Uncharacterized protein</fullName>
    </submittedName>
</protein>
<evidence type="ECO:0000256" key="2">
    <source>
        <dbReference type="SAM" id="Phobius"/>
    </source>
</evidence>
<keyword evidence="4" id="KW-1185">Reference proteome</keyword>
<proteinExistence type="predicted"/>
<feature type="transmembrane region" description="Helical" evidence="2">
    <location>
        <begin position="29"/>
        <end position="52"/>
    </location>
</feature>
<gene>
    <name evidence="3" type="primary">txxe 1286-M1_1632</name>
    <name evidence="3" type="ORF">TXXE_05915</name>
</gene>
<dbReference type="Proteomes" id="UP000681526">
    <property type="component" value="Unassembled WGS sequence"/>
</dbReference>
<keyword evidence="2" id="KW-0472">Membrane</keyword>
<organism evidence="3 4">
    <name type="scientific">Thermobacillus xylanilyticus</name>
    <dbReference type="NCBI Taxonomy" id="76633"/>
    <lineage>
        <taxon>Bacteria</taxon>
        <taxon>Bacillati</taxon>
        <taxon>Bacillota</taxon>
        <taxon>Bacilli</taxon>
        <taxon>Bacillales</taxon>
        <taxon>Paenibacillaceae</taxon>
        <taxon>Thermobacillus</taxon>
    </lineage>
</organism>
<keyword evidence="2" id="KW-1133">Transmembrane helix</keyword>
<keyword evidence="2" id="KW-0812">Transmembrane</keyword>
<name>A0ABM8V236_THEXY</name>
<accession>A0ABM8V236</accession>
<dbReference type="EMBL" id="CAJRAY010000024">
    <property type="protein sequence ID" value="CAG5082161.1"/>
    <property type="molecule type" value="Genomic_DNA"/>
</dbReference>
<reference evidence="3 4" key="1">
    <citation type="submission" date="2021-04" db="EMBL/GenBank/DDBJ databases">
        <authorList>
            <person name="Rakotoarivonina H."/>
        </authorList>
    </citation>
    <scope>NUCLEOTIDE SEQUENCE [LARGE SCALE GENOMIC DNA]</scope>
    <source>
        <strain evidence="3 4">XE</strain>
    </source>
</reference>
<evidence type="ECO:0000313" key="4">
    <source>
        <dbReference type="Proteomes" id="UP000681526"/>
    </source>
</evidence>